<dbReference type="PANTHER" id="PTHR43022">
    <property type="entry name" value="PROTEIN SMF"/>
    <property type="match status" value="1"/>
</dbReference>
<dbReference type="RefSeq" id="WP_318657594.1">
    <property type="nucleotide sequence ID" value="NZ_WMKA01000029.1"/>
</dbReference>
<dbReference type="AlphaFoldDB" id="A0A6N7ZK16"/>
<organism evidence="4 5">
    <name type="scientific">Cellulosimicrobium composti</name>
    <dbReference type="NCBI Taxonomy" id="2672572"/>
    <lineage>
        <taxon>Bacteria</taxon>
        <taxon>Bacillati</taxon>
        <taxon>Actinomycetota</taxon>
        <taxon>Actinomycetes</taxon>
        <taxon>Micrococcales</taxon>
        <taxon>Promicromonosporaceae</taxon>
        <taxon>Cellulosimicrobium</taxon>
    </lineage>
</organism>
<dbReference type="Proteomes" id="UP000440668">
    <property type="component" value="Unassembled WGS sequence"/>
</dbReference>
<dbReference type="InterPro" id="IPR003488">
    <property type="entry name" value="DprA"/>
</dbReference>
<dbReference type="EMBL" id="WMKA01000029">
    <property type="protein sequence ID" value="MTG89752.1"/>
    <property type="molecule type" value="Genomic_DNA"/>
</dbReference>
<comment type="caution">
    <text evidence="4">The sequence shown here is derived from an EMBL/GenBank/DDBJ whole genome shotgun (WGS) entry which is preliminary data.</text>
</comment>
<dbReference type="Pfam" id="PF02481">
    <property type="entry name" value="DNA_processg_A"/>
    <property type="match status" value="1"/>
</dbReference>
<dbReference type="InterPro" id="IPR057666">
    <property type="entry name" value="DrpA_SLOG"/>
</dbReference>
<evidence type="ECO:0000259" key="2">
    <source>
        <dbReference type="Pfam" id="PF02481"/>
    </source>
</evidence>
<dbReference type="InterPro" id="IPR036388">
    <property type="entry name" value="WH-like_DNA-bd_sf"/>
</dbReference>
<evidence type="ECO:0000256" key="1">
    <source>
        <dbReference type="ARBA" id="ARBA00006525"/>
    </source>
</evidence>
<feature type="domain" description="DprA winged helix" evidence="3">
    <location>
        <begin position="379"/>
        <end position="439"/>
    </location>
</feature>
<dbReference type="GO" id="GO:0009294">
    <property type="term" value="P:DNA-mediated transformation"/>
    <property type="evidence" value="ECO:0007669"/>
    <property type="project" value="InterPro"/>
</dbReference>
<dbReference type="NCBIfam" id="TIGR00732">
    <property type="entry name" value="dprA"/>
    <property type="match status" value="1"/>
</dbReference>
<proteinExistence type="inferred from homology"/>
<dbReference type="Gene3D" id="3.40.50.450">
    <property type="match status" value="1"/>
</dbReference>
<evidence type="ECO:0000259" key="3">
    <source>
        <dbReference type="Pfam" id="PF17782"/>
    </source>
</evidence>
<name>A0A6N7ZK16_9MICO</name>
<dbReference type="Gene3D" id="1.10.10.10">
    <property type="entry name" value="Winged helix-like DNA-binding domain superfamily/Winged helix DNA-binding domain"/>
    <property type="match status" value="1"/>
</dbReference>
<dbReference type="SUPFAM" id="SSF102405">
    <property type="entry name" value="MCP/YpsA-like"/>
    <property type="match status" value="1"/>
</dbReference>
<dbReference type="Pfam" id="PF17782">
    <property type="entry name" value="WHD_DprA"/>
    <property type="match status" value="1"/>
</dbReference>
<reference evidence="4 5" key="1">
    <citation type="submission" date="2019-11" db="EMBL/GenBank/DDBJ databases">
        <title>Cellulosimicrobium composti sp. nov. isolated from a compost.</title>
        <authorList>
            <person name="Yang Y."/>
        </authorList>
    </citation>
    <scope>NUCLEOTIDE SEQUENCE [LARGE SCALE GENOMIC DNA]</scope>
    <source>
        <strain evidence="4 5">BIT-GX5</strain>
    </source>
</reference>
<accession>A0A6N7ZK16</accession>
<comment type="similarity">
    <text evidence="1">Belongs to the DprA/Smf family.</text>
</comment>
<dbReference type="PANTHER" id="PTHR43022:SF1">
    <property type="entry name" value="PROTEIN SMF"/>
    <property type="match status" value="1"/>
</dbReference>
<gene>
    <name evidence="4" type="primary">dprA</name>
    <name evidence="4" type="ORF">GJV82_12465</name>
</gene>
<feature type="domain" description="Smf/DprA SLOG" evidence="2">
    <location>
        <begin position="147"/>
        <end position="358"/>
    </location>
</feature>
<evidence type="ECO:0000313" key="4">
    <source>
        <dbReference type="EMBL" id="MTG89752.1"/>
    </source>
</evidence>
<protein>
    <submittedName>
        <fullName evidence="4">DNA-protecting protein DprA</fullName>
    </submittedName>
</protein>
<dbReference type="InterPro" id="IPR041614">
    <property type="entry name" value="DprA_WH"/>
</dbReference>
<sequence length="446" mass="45395">MTPAVAGPPVFDVDDPRLARAAWSRLAEPGDEVAVALVDQLGPGPALAWLYEAVRDPAQARRALVGLAEAGGAGAVADGEGAAPDPLAVDGVVGALPADRAPAGADRDVRSRAVARLLRAVARWAPRLDGLDPRRELRVLERLGGELLVPGDAGWPVGLDDLGPVRPLALWVRGNRDLAALAERSVAVVGARACTDYGRHVTGEIAAGLAARGFTVVSGGAYGIDAAAHRAAVVSGGPTVAFLAGGVDRFYPAGNTELLREVVASGGAVVSEVPPGSVPSRVRFLLRNRLIAAVAGATVVVEAAWRSGSLSTAVRAAELSRPVGAVPGPVTSMASAGCHRLLRDGAAVCVTDADEVAELAGVLSRDAAPSAPGDARGAPRRAAYDGLDDVETRAWDALPVRSGVPTEAVARSAGLAVADAVGALGRLEIRGLAERTPGGWRRVRTP</sequence>
<evidence type="ECO:0000313" key="5">
    <source>
        <dbReference type="Proteomes" id="UP000440668"/>
    </source>
</evidence>